<evidence type="ECO:0000313" key="3">
    <source>
        <dbReference type="Proteomes" id="UP000401717"/>
    </source>
</evidence>
<dbReference type="SUPFAM" id="SSF53756">
    <property type="entry name" value="UDP-Glycosyltransferase/glycogen phosphorylase"/>
    <property type="match status" value="1"/>
</dbReference>
<keyword evidence="4" id="KW-1185">Reference proteome</keyword>
<evidence type="ECO:0000313" key="2">
    <source>
        <dbReference type="EMBL" id="VUF16124.1"/>
    </source>
</evidence>
<evidence type="ECO:0000313" key="1">
    <source>
        <dbReference type="EMBL" id="GJD57893.1"/>
    </source>
</evidence>
<accession>A0A564G821</accession>
<reference evidence="2 3" key="1">
    <citation type="submission" date="2019-06" db="EMBL/GenBank/DDBJ databases">
        <authorList>
            <person name="Rodrigo-Torres L."/>
            <person name="Arahal R. D."/>
            <person name="Lucena T."/>
        </authorList>
    </citation>
    <scope>NUCLEOTIDE SEQUENCE [LARGE SCALE GENOMIC DNA]</scope>
    <source>
        <strain evidence="2 3">SW08-7</strain>
    </source>
</reference>
<evidence type="ECO:0000313" key="4">
    <source>
        <dbReference type="Proteomes" id="UP001055303"/>
    </source>
</evidence>
<dbReference type="Proteomes" id="UP000401717">
    <property type="component" value="Unassembled WGS sequence"/>
</dbReference>
<dbReference type="EMBL" id="BPQI01000124">
    <property type="protein sequence ID" value="GJD57893.1"/>
    <property type="molecule type" value="Genomic_DNA"/>
</dbReference>
<gene>
    <name evidence="1" type="ORF">IFDJLNFL_3806</name>
    <name evidence="2" type="ORF">MTDSW087_05881</name>
</gene>
<sequence>MSKILVCDPVCVQSIGHNVRAMRHYRHLLSEHYDNVHCLGTKYLDSKISVDNKIERFFDFYYNEFINVLSSDIDPVGLTDTHETRKLLAERDIGRLLSEYQFDQSDAIFFPSIDIYSLMGLSAHRSELSSDQSPKLLLRFIGVMENAAPAYRKPLSVALMHIRGLITAGCNISISAETPAYADWLARELDLCVHVTPYGETREPLPLPETSDFHVVCPGSARIDKGFLRLESIFRQVRILDPDINIRFTTQCLPDREITNYQTYLAKLYACPGVSILPSSLSNDEIDSLYLSSDLILLPYDANIYKFRGSAVLMESASIGRPVVTLDGSAFSDQVSYYGLGLNCSDNLEIARRIVEYSQTPKSVRWRQSIQARSRFITDMLGVYRNWVN</sequence>
<dbReference type="AlphaFoldDB" id="A0A564G821"/>
<name>A0A564G821_9HYPH</name>
<dbReference type="Gene3D" id="3.40.50.2000">
    <property type="entry name" value="Glycogen Phosphorylase B"/>
    <property type="match status" value="1"/>
</dbReference>
<organism evidence="2 3">
    <name type="scientific">Methylobacterium dankookense</name>
    <dbReference type="NCBI Taxonomy" id="560405"/>
    <lineage>
        <taxon>Bacteria</taxon>
        <taxon>Pseudomonadati</taxon>
        <taxon>Pseudomonadota</taxon>
        <taxon>Alphaproteobacteria</taxon>
        <taxon>Hyphomicrobiales</taxon>
        <taxon>Methylobacteriaceae</taxon>
        <taxon>Methylobacterium</taxon>
    </lineage>
</organism>
<reference evidence="1" key="3">
    <citation type="submission" date="2021-08" db="EMBL/GenBank/DDBJ databases">
        <authorList>
            <person name="Tani A."/>
            <person name="Ola A."/>
            <person name="Ogura Y."/>
            <person name="Katsura K."/>
            <person name="Hayashi T."/>
        </authorList>
    </citation>
    <scope>NUCLEOTIDE SEQUENCE</scope>
    <source>
        <strain evidence="1">DSM 22415</strain>
    </source>
</reference>
<reference evidence="1" key="2">
    <citation type="journal article" date="2021" name="Front. Microbiol.">
        <title>Comprehensive Comparative Genomics and Phenotyping of Methylobacterium Species.</title>
        <authorList>
            <person name="Alessa O."/>
            <person name="Ogura Y."/>
            <person name="Fujitani Y."/>
            <person name="Takami H."/>
            <person name="Hayashi T."/>
            <person name="Sahin N."/>
            <person name="Tani A."/>
        </authorList>
    </citation>
    <scope>NUCLEOTIDE SEQUENCE</scope>
    <source>
        <strain evidence="1">DSM 22415</strain>
    </source>
</reference>
<evidence type="ECO:0008006" key="5">
    <source>
        <dbReference type="Google" id="ProtNLM"/>
    </source>
</evidence>
<dbReference type="EMBL" id="CABFVH010000100">
    <property type="protein sequence ID" value="VUF16124.1"/>
    <property type="molecule type" value="Genomic_DNA"/>
</dbReference>
<proteinExistence type="predicted"/>
<protein>
    <recommendedName>
        <fullName evidence="5">Glycosyl transferase family 1 domain-containing protein</fullName>
    </recommendedName>
</protein>
<dbReference type="Proteomes" id="UP001055303">
    <property type="component" value="Unassembled WGS sequence"/>
</dbReference>